<name>A0A5R8P685_9NOCA</name>
<proteinExistence type="predicted"/>
<sequence>MNEVERTAEDGAPWQYGDVVIDDTGYIWSRADDEDVARGWPWAHGATQTVRAGHPIAGEGSVEESAPVRPLTLLVRNGKPVNTIVVSSDNPAGQ</sequence>
<accession>A0A5R8P685</accession>
<organism evidence="1 2">
    <name type="scientific">Nocardia cyriacigeorgica</name>
    <dbReference type="NCBI Taxonomy" id="135487"/>
    <lineage>
        <taxon>Bacteria</taxon>
        <taxon>Bacillati</taxon>
        <taxon>Actinomycetota</taxon>
        <taxon>Actinomycetes</taxon>
        <taxon>Mycobacteriales</taxon>
        <taxon>Nocardiaceae</taxon>
        <taxon>Nocardia</taxon>
    </lineage>
</organism>
<dbReference type="OrthoDB" id="4257445at2"/>
<dbReference type="Proteomes" id="UP000308349">
    <property type="component" value="Unassembled WGS sequence"/>
</dbReference>
<dbReference type="RefSeq" id="WP_138458678.1">
    <property type="nucleotide sequence ID" value="NZ_VBUU01000040.1"/>
</dbReference>
<gene>
    <name evidence="1" type="ORF">FEK35_27500</name>
</gene>
<comment type="caution">
    <text evidence="1">The sequence shown here is derived from an EMBL/GenBank/DDBJ whole genome shotgun (WGS) entry which is preliminary data.</text>
</comment>
<evidence type="ECO:0000313" key="1">
    <source>
        <dbReference type="EMBL" id="TLF96837.1"/>
    </source>
</evidence>
<protein>
    <submittedName>
        <fullName evidence="1">Uncharacterized protein</fullName>
    </submittedName>
</protein>
<dbReference type="AlphaFoldDB" id="A0A5R8P685"/>
<dbReference type="EMBL" id="VBUU01000040">
    <property type="protein sequence ID" value="TLF96837.1"/>
    <property type="molecule type" value="Genomic_DNA"/>
</dbReference>
<evidence type="ECO:0000313" key="2">
    <source>
        <dbReference type="Proteomes" id="UP000308349"/>
    </source>
</evidence>
<reference evidence="1 2" key="1">
    <citation type="submission" date="2019-05" db="EMBL/GenBank/DDBJ databases">
        <title>Genomes sequences of two Nocardia cyriacigeorgica environmental isolates, type strains Nocardia asteroides ATCC 19247 and Nocardia cyriacigeorgica DSM 44484.</title>
        <authorList>
            <person name="Vautrin F."/>
            <person name="Bergeron E."/>
            <person name="Dubost A."/>
            <person name="Abrouk D."/>
            <person name="Rodriguez Nava V."/>
            <person name="Pujic P."/>
        </authorList>
    </citation>
    <scope>NUCLEOTIDE SEQUENCE [LARGE SCALE GENOMIC DNA]</scope>
    <source>
        <strain evidence="1 2">EML 1456</strain>
    </source>
</reference>